<evidence type="ECO:0000259" key="7">
    <source>
        <dbReference type="Pfam" id="PF00441"/>
    </source>
</evidence>
<dbReference type="AlphaFoldDB" id="A0A932FXA6"/>
<dbReference type="Pfam" id="PF02771">
    <property type="entry name" value="Acyl-CoA_dh_N"/>
    <property type="match status" value="1"/>
</dbReference>
<dbReference type="InterPro" id="IPR006089">
    <property type="entry name" value="Acyl-CoA_DH_CS"/>
</dbReference>
<dbReference type="Pfam" id="PF02770">
    <property type="entry name" value="Acyl-CoA_dh_M"/>
    <property type="match status" value="1"/>
</dbReference>
<evidence type="ECO:0000259" key="8">
    <source>
        <dbReference type="Pfam" id="PF02770"/>
    </source>
</evidence>
<dbReference type="GO" id="GO:0050660">
    <property type="term" value="F:flavin adenine dinucleotide binding"/>
    <property type="evidence" value="ECO:0007669"/>
    <property type="project" value="InterPro"/>
</dbReference>
<evidence type="ECO:0000256" key="6">
    <source>
        <dbReference type="RuleBase" id="RU362125"/>
    </source>
</evidence>
<dbReference type="SUPFAM" id="SSF56645">
    <property type="entry name" value="Acyl-CoA dehydrogenase NM domain-like"/>
    <property type="match status" value="1"/>
</dbReference>
<feature type="domain" description="Acyl-CoA dehydrogenase/oxidase N-terminal" evidence="9">
    <location>
        <begin position="7"/>
        <end position="120"/>
    </location>
</feature>
<dbReference type="InterPro" id="IPR046373">
    <property type="entry name" value="Acyl-CoA_Oxase/DH_mid-dom_sf"/>
</dbReference>
<proteinExistence type="inferred from homology"/>
<dbReference type="Gene3D" id="2.40.110.10">
    <property type="entry name" value="Butyryl-CoA Dehydrogenase, subunit A, domain 2"/>
    <property type="match status" value="1"/>
</dbReference>
<dbReference type="Gene3D" id="1.10.540.10">
    <property type="entry name" value="Acyl-CoA dehydrogenase/oxidase, N-terminal domain"/>
    <property type="match status" value="1"/>
</dbReference>
<dbReference type="Pfam" id="PF00441">
    <property type="entry name" value="Acyl-CoA_dh_1"/>
    <property type="match status" value="1"/>
</dbReference>
<reference evidence="10" key="1">
    <citation type="submission" date="2020-07" db="EMBL/GenBank/DDBJ databases">
        <title>Huge and variable diversity of episymbiotic CPR bacteria and DPANN archaea in groundwater ecosystems.</title>
        <authorList>
            <person name="He C.Y."/>
            <person name="Keren R."/>
            <person name="Whittaker M."/>
            <person name="Farag I.F."/>
            <person name="Doudna J."/>
            <person name="Cate J.H.D."/>
            <person name="Banfield J.F."/>
        </authorList>
    </citation>
    <scope>NUCLEOTIDE SEQUENCE</scope>
    <source>
        <strain evidence="10">NC_groundwater_672_Ag_B-0.1um_62_36</strain>
    </source>
</reference>
<dbReference type="SUPFAM" id="SSF47203">
    <property type="entry name" value="Acyl-CoA dehydrogenase C-terminal domain-like"/>
    <property type="match status" value="1"/>
</dbReference>
<evidence type="ECO:0000256" key="3">
    <source>
        <dbReference type="ARBA" id="ARBA00022630"/>
    </source>
</evidence>
<comment type="caution">
    <text evidence="10">The sequence shown here is derived from an EMBL/GenBank/DDBJ whole genome shotgun (WGS) entry which is preliminary data.</text>
</comment>
<sequence length="386" mass="43274">MMDFQLTPEQEELRQSVRELIDKECPKYYARRLDRQGEFPHDLWRKIAHRGWLGLPVPREYGGLGGNIFDMALFLEELSRGMFAPAMTYLISSVFGASSVGHHGSEEQKRFYLPRLASGEIKFAFALTEPHSGTDALGMTTWARRDGDHYVIQGPKIFVTAAQMADYILTICRTSQDPQRKSHGISMFIVDAKSPGITPRMLDILGGRSVGTTTIVYKRVRVPASGLLGEADRGWHQLVHTLNNERISIAAMAIGVAQAAFEDALRFAKRRIAFDKPIGQFQSIQHYLANMAASLEYSRLLTYKAAWMQSLGKPCGVEATMAKMVASDMACQVTHLGMQILGGYSYLMGCDMQRYWRDARLLTIGPISNEMARNFIAMDLGLPRSY</sequence>
<name>A0A932FXA6_UNCTE</name>
<evidence type="ECO:0000259" key="9">
    <source>
        <dbReference type="Pfam" id="PF02771"/>
    </source>
</evidence>
<evidence type="ECO:0000313" key="11">
    <source>
        <dbReference type="Proteomes" id="UP000769766"/>
    </source>
</evidence>
<dbReference type="FunFam" id="1.20.140.10:FF:000001">
    <property type="entry name" value="Acyl-CoA dehydrogenase"/>
    <property type="match status" value="1"/>
</dbReference>
<evidence type="ECO:0000256" key="5">
    <source>
        <dbReference type="ARBA" id="ARBA00023002"/>
    </source>
</evidence>
<evidence type="ECO:0000313" key="10">
    <source>
        <dbReference type="EMBL" id="MBI2877378.1"/>
    </source>
</evidence>
<dbReference type="Gene3D" id="1.20.140.10">
    <property type="entry name" value="Butyryl-CoA Dehydrogenase, subunit A, domain 3"/>
    <property type="match status" value="1"/>
</dbReference>
<evidence type="ECO:0000256" key="2">
    <source>
        <dbReference type="ARBA" id="ARBA00009347"/>
    </source>
</evidence>
<dbReference type="PANTHER" id="PTHR43884">
    <property type="entry name" value="ACYL-COA DEHYDROGENASE"/>
    <property type="match status" value="1"/>
</dbReference>
<comment type="cofactor">
    <cofactor evidence="1 6">
        <name>FAD</name>
        <dbReference type="ChEBI" id="CHEBI:57692"/>
    </cofactor>
</comment>
<keyword evidence="3 6" id="KW-0285">Flavoprotein</keyword>
<feature type="domain" description="Acyl-CoA oxidase/dehydrogenase middle" evidence="8">
    <location>
        <begin position="124"/>
        <end position="220"/>
    </location>
</feature>
<organism evidence="10 11">
    <name type="scientific">Tectimicrobiota bacterium</name>
    <dbReference type="NCBI Taxonomy" id="2528274"/>
    <lineage>
        <taxon>Bacteria</taxon>
        <taxon>Pseudomonadati</taxon>
        <taxon>Nitrospinota/Tectimicrobiota group</taxon>
        <taxon>Candidatus Tectimicrobiota</taxon>
    </lineage>
</organism>
<dbReference type="EMBL" id="JACPRF010000331">
    <property type="protein sequence ID" value="MBI2877378.1"/>
    <property type="molecule type" value="Genomic_DNA"/>
</dbReference>
<accession>A0A932FXA6</accession>
<dbReference type="GO" id="GO:0003995">
    <property type="term" value="F:acyl-CoA dehydrogenase activity"/>
    <property type="evidence" value="ECO:0007669"/>
    <property type="project" value="InterPro"/>
</dbReference>
<dbReference type="InterPro" id="IPR009075">
    <property type="entry name" value="AcylCo_DH/oxidase_C"/>
</dbReference>
<evidence type="ECO:0000256" key="1">
    <source>
        <dbReference type="ARBA" id="ARBA00001974"/>
    </source>
</evidence>
<dbReference type="InterPro" id="IPR009100">
    <property type="entry name" value="AcylCoA_DH/oxidase_NM_dom_sf"/>
</dbReference>
<dbReference type="InterPro" id="IPR037069">
    <property type="entry name" value="AcylCoA_DH/ox_N_sf"/>
</dbReference>
<gene>
    <name evidence="10" type="ORF">HYY20_10895</name>
</gene>
<dbReference type="PIRSF" id="PIRSF016578">
    <property type="entry name" value="HsaA"/>
    <property type="match status" value="1"/>
</dbReference>
<dbReference type="PROSITE" id="PS00072">
    <property type="entry name" value="ACYL_COA_DH_1"/>
    <property type="match status" value="1"/>
</dbReference>
<feature type="domain" description="Acyl-CoA dehydrogenase/oxidase C-terminal" evidence="7">
    <location>
        <begin position="232"/>
        <end position="379"/>
    </location>
</feature>
<protein>
    <submittedName>
        <fullName evidence="10">Acyl-CoA/acyl-ACP dehydrogenase</fullName>
    </submittedName>
</protein>
<comment type="similarity">
    <text evidence="2 6">Belongs to the acyl-CoA dehydrogenase family.</text>
</comment>
<keyword evidence="4 6" id="KW-0274">FAD</keyword>
<dbReference type="InterPro" id="IPR006091">
    <property type="entry name" value="Acyl-CoA_Oxase/DH_mid-dom"/>
</dbReference>
<dbReference type="PANTHER" id="PTHR43884:SF12">
    <property type="entry name" value="ISOVALERYL-COA DEHYDROGENASE, MITOCHONDRIAL-RELATED"/>
    <property type="match status" value="1"/>
</dbReference>
<dbReference type="InterPro" id="IPR013786">
    <property type="entry name" value="AcylCoA_DH/ox_N"/>
</dbReference>
<evidence type="ECO:0000256" key="4">
    <source>
        <dbReference type="ARBA" id="ARBA00022827"/>
    </source>
</evidence>
<keyword evidence="5 6" id="KW-0560">Oxidoreductase</keyword>
<dbReference type="FunFam" id="2.40.110.10:FF:000002">
    <property type="entry name" value="Acyl-CoA dehydrogenase fadE12"/>
    <property type="match status" value="1"/>
</dbReference>
<dbReference type="Proteomes" id="UP000769766">
    <property type="component" value="Unassembled WGS sequence"/>
</dbReference>
<dbReference type="InterPro" id="IPR036250">
    <property type="entry name" value="AcylCo_DH-like_C"/>
</dbReference>